<protein>
    <submittedName>
        <fullName evidence="1">Uncharacterized protein</fullName>
    </submittedName>
</protein>
<name>A0ABR2Z7P7_9AGAR</name>
<comment type="caution">
    <text evidence="1">The sequence shown here is derived from an EMBL/GenBank/DDBJ whole genome shotgun (WGS) entry which is preliminary data.</text>
</comment>
<sequence length="380" mass="42915">MDESERWLSFVWIEWDVTNDSRYEDIDGSPPVFRLNTSFAMMTRVEICGWSGPVDHSLTPEFVGALTSAPRHPKVRLATRRAPVYDIFPALEGNRIIDLKFEPTANERWYGSSEFRQREVASLLDKCPYVERFSTPAYSWKKNLPFVSNPSRPHSEHVVELTLMDLDCGFMARLGRQLGYPEPSSLVLPSLRHLSLECVGCEVDPAPLTRIIKISSDHLQSLSISGISLMADTTIERLLRAIQGSFSELTLRGQFVGPLMKLFFWSSTDSSQNSAQPHFPVEKLVVEVDNFFMPLKAYDRLLGFEIPSLAKGPYSTLEIKADCGKGTIEICGYGFTDEDQVDMISDLAETLNSLRGKFDETIGENLSVQIDRIVTYIENH</sequence>
<reference evidence="1 2" key="1">
    <citation type="submission" date="2024-05" db="EMBL/GenBank/DDBJ databases">
        <title>A draft genome resource for the thread blight pathogen Marasmius tenuissimus strain MS-2.</title>
        <authorList>
            <person name="Yulfo-Soto G.E."/>
            <person name="Baruah I.K."/>
            <person name="Amoako-Attah I."/>
            <person name="Bukari Y."/>
            <person name="Meinhardt L.W."/>
            <person name="Bailey B.A."/>
            <person name="Cohen S.P."/>
        </authorList>
    </citation>
    <scope>NUCLEOTIDE SEQUENCE [LARGE SCALE GENOMIC DNA]</scope>
    <source>
        <strain evidence="1 2">MS-2</strain>
    </source>
</reference>
<proteinExistence type="predicted"/>
<evidence type="ECO:0000313" key="1">
    <source>
        <dbReference type="EMBL" id="KAL0057259.1"/>
    </source>
</evidence>
<dbReference type="EMBL" id="JBBXMP010000609">
    <property type="protein sequence ID" value="KAL0057259.1"/>
    <property type="molecule type" value="Genomic_DNA"/>
</dbReference>
<accession>A0ABR2Z7P7</accession>
<keyword evidence="2" id="KW-1185">Reference proteome</keyword>
<gene>
    <name evidence="1" type="ORF">AAF712_016104</name>
</gene>
<dbReference type="Proteomes" id="UP001437256">
    <property type="component" value="Unassembled WGS sequence"/>
</dbReference>
<organism evidence="1 2">
    <name type="scientific">Marasmius tenuissimus</name>
    <dbReference type="NCBI Taxonomy" id="585030"/>
    <lineage>
        <taxon>Eukaryota</taxon>
        <taxon>Fungi</taxon>
        <taxon>Dikarya</taxon>
        <taxon>Basidiomycota</taxon>
        <taxon>Agaricomycotina</taxon>
        <taxon>Agaricomycetes</taxon>
        <taxon>Agaricomycetidae</taxon>
        <taxon>Agaricales</taxon>
        <taxon>Marasmiineae</taxon>
        <taxon>Marasmiaceae</taxon>
        <taxon>Marasmius</taxon>
    </lineage>
</organism>
<evidence type="ECO:0000313" key="2">
    <source>
        <dbReference type="Proteomes" id="UP001437256"/>
    </source>
</evidence>